<dbReference type="PANTHER" id="PTHR21726:SF57">
    <property type="entry name" value="SERINE-RICH ADHESIN FOR PLATELETS-LIKE PROTEIN"/>
    <property type="match status" value="1"/>
</dbReference>
<dbReference type="EMBL" id="JACGWL010000003">
    <property type="protein sequence ID" value="KAK4406719.1"/>
    <property type="molecule type" value="Genomic_DNA"/>
</dbReference>
<dbReference type="PANTHER" id="PTHR21726">
    <property type="entry name" value="PHOSPHATIDYLINOSITOL N-ACETYLGLUCOSAMINYLTRANSFERASE SUBUNIT P DOWN SYNDROME CRITICAL REGION PROTEIN 5 -RELATED"/>
    <property type="match status" value="1"/>
</dbReference>
<organism evidence="4 5">
    <name type="scientific">Sesamum angolense</name>
    <dbReference type="NCBI Taxonomy" id="2727404"/>
    <lineage>
        <taxon>Eukaryota</taxon>
        <taxon>Viridiplantae</taxon>
        <taxon>Streptophyta</taxon>
        <taxon>Embryophyta</taxon>
        <taxon>Tracheophyta</taxon>
        <taxon>Spermatophyta</taxon>
        <taxon>Magnoliopsida</taxon>
        <taxon>eudicotyledons</taxon>
        <taxon>Gunneridae</taxon>
        <taxon>Pentapetalae</taxon>
        <taxon>asterids</taxon>
        <taxon>lamiids</taxon>
        <taxon>Lamiales</taxon>
        <taxon>Pedaliaceae</taxon>
        <taxon>Sesamum</taxon>
    </lineage>
</organism>
<reference evidence="4" key="1">
    <citation type="submission" date="2020-06" db="EMBL/GenBank/DDBJ databases">
        <authorList>
            <person name="Li T."/>
            <person name="Hu X."/>
            <person name="Zhang T."/>
            <person name="Song X."/>
            <person name="Zhang H."/>
            <person name="Dai N."/>
            <person name="Sheng W."/>
            <person name="Hou X."/>
            <person name="Wei L."/>
        </authorList>
    </citation>
    <scope>NUCLEOTIDE SEQUENCE</scope>
    <source>
        <strain evidence="4">K16</strain>
        <tissue evidence="4">Leaf</tissue>
    </source>
</reference>
<evidence type="ECO:0000256" key="1">
    <source>
        <dbReference type="SAM" id="MobiDB-lite"/>
    </source>
</evidence>
<dbReference type="Pfam" id="PF14309">
    <property type="entry name" value="DUF4378"/>
    <property type="match status" value="1"/>
</dbReference>
<proteinExistence type="predicted"/>
<feature type="compositionally biased region" description="Polar residues" evidence="1">
    <location>
        <begin position="267"/>
        <end position="280"/>
    </location>
</feature>
<feature type="domain" description="DUF4378" evidence="2">
    <location>
        <begin position="586"/>
        <end position="732"/>
    </location>
</feature>
<protein>
    <recommendedName>
        <fullName evidence="6">DUF4378 domain-containing protein</fullName>
    </recommendedName>
</protein>
<comment type="caution">
    <text evidence="4">The sequence shown here is derived from an EMBL/GenBank/DDBJ whole genome shotgun (WGS) entry which is preliminary data.</text>
</comment>
<evidence type="ECO:0008006" key="6">
    <source>
        <dbReference type="Google" id="ProtNLM"/>
    </source>
</evidence>
<dbReference type="Proteomes" id="UP001289374">
    <property type="component" value="Unassembled WGS sequence"/>
</dbReference>
<evidence type="ECO:0000259" key="2">
    <source>
        <dbReference type="Pfam" id="PF14309"/>
    </source>
</evidence>
<dbReference type="InterPro" id="IPR025486">
    <property type="entry name" value="DUF4378"/>
</dbReference>
<evidence type="ECO:0000259" key="3">
    <source>
        <dbReference type="Pfam" id="PF14383"/>
    </source>
</evidence>
<sequence length="739" mass="83277">MEVEKREVKGGFFRLFNWNAKSRKKLFSSKSDLRENLSQGTEKFQDSEVVRLRQGLEDGFAPNVRGHNIYHYDSSVCGEPEYGTKAPGVVARLMGLDSLPNTDGTEPCFTPFIESHPFRDSNYLRPNPECQSEHDDVIFESVRSKLDGFTRNSLNLRLQKVHSCPIERFQTEVLPPKSAKPISITQHPLLSPIKSPGFIPPKNAAYIVEAAAKIIEQSPRSTVTSKLPSLRSSSVPIRVRDLKEKMESAQRSSRPADASQKGKEHNSIMNVKNQPSTMGQGLSGDSYLYKGFEESKRIVGKRSSLKQKEHLSAKASNVSSNLLDTQRSVEKQGAGSNSCGRVLEIPVTILLHESDLRNSAASASGSNVIDGDLSALLEQKLRQLTLKVELSQQDLSEAGSFSTSADSYVNKCPIVSLSNLPPTFDICEGKQEIKNSCDSSLLIIIDSSLKKKPRALDRDTVRYLRLSVRTETELKHMEEDGSGNIDYQKYNTLLQSSSVSSLPSFAEASCDSFDVDRSNEACNVYHLNSMKGRRALLGNPTQLMVMRRYQIRPYHSQLGLYLILLHPAYICQTLPIRLAGNYSILNIYCNAELMLEEFALGRVHTVISPDFFHQLENQKMEPKKSTGEHFKIQRKLLYDCVGECLEARCECLLTGSQKVWAKQMTLFHKKQRLADELYREISSWKNIEELMVDELVDKDMSCRNGKWTDFETEAFEEGVEIEKRILTSLVDELIPDFLF</sequence>
<dbReference type="InterPro" id="IPR032795">
    <property type="entry name" value="DUF3741-assoc"/>
</dbReference>
<gene>
    <name evidence="4" type="ORF">Sango_0678400</name>
</gene>
<reference evidence="4" key="2">
    <citation type="journal article" date="2024" name="Plant">
        <title>Genomic evolution and insights into agronomic trait innovations of Sesamum species.</title>
        <authorList>
            <person name="Miao H."/>
            <person name="Wang L."/>
            <person name="Qu L."/>
            <person name="Liu H."/>
            <person name="Sun Y."/>
            <person name="Le M."/>
            <person name="Wang Q."/>
            <person name="Wei S."/>
            <person name="Zheng Y."/>
            <person name="Lin W."/>
            <person name="Duan Y."/>
            <person name="Cao H."/>
            <person name="Xiong S."/>
            <person name="Wang X."/>
            <person name="Wei L."/>
            <person name="Li C."/>
            <person name="Ma Q."/>
            <person name="Ju M."/>
            <person name="Zhao R."/>
            <person name="Li G."/>
            <person name="Mu C."/>
            <person name="Tian Q."/>
            <person name="Mei H."/>
            <person name="Zhang T."/>
            <person name="Gao T."/>
            <person name="Zhang H."/>
        </authorList>
    </citation>
    <scope>NUCLEOTIDE SEQUENCE</scope>
    <source>
        <strain evidence="4">K16</strain>
    </source>
</reference>
<feature type="domain" description="DUF3741" evidence="3">
    <location>
        <begin position="74"/>
        <end position="102"/>
    </location>
</feature>
<dbReference type="Pfam" id="PF14383">
    <property type="entry name" value="VARLMGL"/>
    <property type="match status" value="1"/>
</dbReference>
<name>A0AAE1X7F7_9LAMI</name>
<evidence type="ECO:0000313" key="4">
    <source>
        <dbReference type="EMBL" id="KAK4406719.1"/>
    </source>
</evidence>
<feature type="compositionally biased region" description="Basic and acidic residues" evidence="1">
    <location>
        <begin position="239"/>
        <end position="248"/>
    </location>
</feature>
<dbReference type="AlphaFoldDB" id="A0AAE1X7F7"/>
<feature type="region of interest" description="Disordered" evidence="1">
    <location>
        <begin position="239"/>
        <end position="282"/>
    </location>
</feature>
<keyword evidence="5" id="KW-1185">Reference proteome</keyword>
<evidence type="ECO:0000313" key="5">
    <source>
        <dbReference type="Proteomes" id="UP001289374"/>
    </source>
</evidence>
<accession>A0AAE1X7F7</accession>